<evidence type="ECO:0000256" key="7">
    <source>
        <dbReference type="SAM" id="MobiDB-lite"/>
    </source>
</evidence>
<sequence>MPSTNCAINRNVVLNTNNAITNVLKRTDKLIKDYRFFLLSYSFRTHKDKERNTYINEKNQVKGSALRMKINEPSRIGAINSYQRNVESNQQAENKKSRRKDEVSISPEAMKMLEEQGRTQDAGRLQRIQELKEQVSSGTYQVDSSKLADKLLPYFKSFDKE</sequence>
<dbReference type="Pfam" id="PF04316">
    <property type="entry name" value="FlgM"/>
    <property type="match status" value="1"/>
</dbReference>
<proteinExistence type="inferred from homology"/>
<feature type="compositionally biased region" description="Polar residues" evidence="7">
    <location>
        <begin position="80"/>
        <end position="92"/>
    </location>
</feature>
<evidence type="ECO:0000313" key="9">
    <source>
        <dbReference type="EMBL" id="SCY96044.1"/>
    </source>
</evidence>
<evidence type="ECO:0000256" key="1">
    <source>
        <dbReference type="ARBA" id="ARBA00005322"/>
    </source>
</evidence>
<keyword evidence="10" id="KW-1185">Reference proteome</keyword>
<evidence type="ECO:0000313" key="10">
    <source>
        <dbReference type="Proteomes" id="UP000198538"/>
    </source>
</evidence>
<keyword evidence="4" id="KW-1005">Bacterial flagellum biogenesis</keyword>
<dbReference type="SUPFAM" id="SSF101498">
    <property type="entry name" value="Anti-sigma factor FlgM"/>
    <property type="match status" value="1"/>
</dbReference>
<evidence type="ECO:0000256" key="3">
    <source>
        <dbReference type="ARBA" id="ARBA00022491"/>
    </source>
</evidence>
<evidence type="ECO:0000256" key="6">
    <source>
        <dbReference type="ARBA" id="ARBA00023163"/>
    </source>
</evidence>
<reference evidence="10" key="1">
    <citation type="submission" date="2016-10" db="EMBL/GenBank/DDBJ databases">
        <authorList>
            <person name="Varghese N."/>
            <person name="Submissions S."/>
        </authorList>
    </citation>
    <scope>NUCLEOTIDE SEQUENCE [LARGE SCALE GENOMIC DNA]</scope>
    <source>
        <strain evidence="10">BL9</strain>
    </source>
</reference>
<dbReference type="Proteomes" id="UP000198538">
    <property type="component" value="Unassembled WGS sequence"/>
</dbReference>
<dbReference type="InterPro" id="IPR035890">
    <property type="entry name" value="Anti-sigma-28_factor_FlgM_sf"/>
</dbReference>
<keyword evidence="5" id="KW-0805">Transcription regulation</keyword>
<dbReference type="InterPro" id="IPR031316">
    <property type="entry name" value="FlgM_C"/>
</dbReference>
<dbReference type="EMBL" id="FMVM01000013">
    <property type="protein sequence ID" value="SCY96044.1"/>
    <property type="molecule type" value="Genomic_DNA"/>
</dbReference>
<dbReference type="STRING" id="582692.SAMN05720606_113105"/>
<keyword evidence="3" id="KW-0678">Repressor</keyword>
<evidence type="ECO:0000256" key="2">
    <source>
        <dbReference type="ARBA" id="ARBA00017823"/>
    </source>
</evidence>
<dbReference type="GO" id="GO:0044781">
    <property type="term" value="P:bacterial-type flagellum organization"/>
    <property type="evidence" value="ECO:0007669"/>
    <property type="project" value="UniProtKB-KW"/>
</dbReference>
<feature type="region of interest" description="Disordered" evidence="7">
    <location>
        <begin position="80"/>
        <end position="105"/>
    </location>
</feature>
<dbReference type="AlphaFoldDB" id="A0A1G5K6E8"/>
<protein>
    <recommendedName>
        <fullName evidence="2">Negative regulator of flagellin synthesis</fullName>
    </recommendedName>
</protein>
<dbReference type="NCBIfam" id="TIGR03824">
    <property type="entry name" value="FlgM_jcvi"/>
    <property type="match status" value="1"/>
</dbReference>
<name>A0A1G5K6E8_9BACL</name>
<accession>A0A1G5K6E8</accession>
<feature type="domain" description="Anti-sigma-28 factor FlgM C-terminal" evidence="8">
    <location>
        <begin position="101"/>
        <end position="152"/>
    </location>
</feature>
<keyword evidence="6" id="KW-0804">Transcription</keyword>
<evidence type="ECO:0000256" key="4">
    <source>
        <dbReference type="ARBA" id="ARBA00022795"/>
    </source>
</evidence>
<gene>
    <name evidence="9" type="ORF">SAMN05720606_113105</name>
</gene>
<evidence type="ECO:0000259" key="8">
    <source>
        <dbReference type="Pfam" id="PF04316"/>
    </source>
</evidence>
<organism evidence="9 10">
    <name type="scientific">Paenibacillus polysaccharolyticus</name>
    <dbReference type="NCBI Taxonomy" id="582692"/>
    <lineage>
        <taxon>Bacteria</taxon>
        <taxon>Bacillati</taxon>
        <taxon>Bacillota</taxon>
        <taxon>Bacilli</taxon>
        <taxon>Bacillales</taxon>
        <taxon>Paenibacillaceae</taxon>
        <taxon>Paenibacillus</taxon>
    </lineage>
</organism>
<dbReference type="InterPro" id="IPR007412">
    <property type="entry name" value="FlgM"/>
</dbReference>
<comment type="similarity">
    <text evidence="1">Belongs to the FlgM family.</text>
</comment>
<evidence type="ECO:0000256" key="5">
    <source>
        <dbReference type="ARBA" id="ARBA00023015"/>
    </source>
</evidence>
<dbReference type="GO" id="GO:0045892">
    <property type="term" value="P:negative regulation of DNA-templated transcription"/>
    <property type="evidence" value="ECO:0007669"/>
    <property type="project" value="InterPro"/>
</dbReference>
<feature type="compositionally biased region" description="Basic and acidic residues" evidence="7">
    <location>
        <begin position="93"/>
        <end position="103"/>
    </location>
</feature>